<dbReference type="PROSITE" id="PS50865">
    <property type="entry name" value="ZF_MYND_2"/>
    <property type="match status" value="1"/>
</dbReference>
<keyword evidence="2" id="KW-0677">Repeat</keyword>
<evidence type="ECO:0000256" key="1">
    <source>
        <dbReference type="ARBA" id="ARBA00022723"/>
    </source>
</evidence>
<evidence type="ECO:0000313" key="9">
    <source>
        <dbReference type="EMBL" id="CAB9498329.1"/>
    </source>
</evidence>
<keyword evidence="10" id="KW-1185">Reference proteome</keyword>
<evidence type="ECO:0000256" key="7">
    <source>
        <dbReference type="PROSITE-ProRule" id="PRU00134"/>
    </source>
</evidence>
<dbReference type="OrthoDB" id="265717at2759"/>
<sequence>MGWSIEMQKCIQANDGAERLRRLLSEMRRKLSKEEFVREINMRNLKLGWTPLNVACACGDVDCVRLLLEEGADPHLPIANKYAGESPMRACVLAAGIVEDPSVETYVDCMSALMKSTQFASKRFMEQDHDLVRCIVSNGVDNKKDRLKPMLDLLLLSGFPIQVNGVPDLFLALENGHFKCALSLIGAGASIFASAPGKPTAPKQRLKYKTCLEESLRKFGENKTSILQKEYLSTRCFIGPTRLQRWLQGGKADRLRLAKRHIKASKQLLAVGAFSEACSALWNAYSFGREILTRKEIFLVLYDLVGLAGTKHAGHRAHTFIMKEFPNDPMAQLQHASYLLHPNNPQLDDTSMKRVNVLIRVVEYQLEKGTTQCVVDTFAPGDIRKRLDHLKKKLENYEKRVQSPISSPIYRAEREANAALFEANIGKVATVVERIQQGGHKLSPYLRFSRGIVLRQRAHDVVVGVSEDLSTVLKDPSSPLAASSSMEATKLLEMALQEFEFLERLGSQGVAAEANSWHLFLTSVSLGRSDNLRLLADRSMKARLQKRRDGLDLSCLDRDGVFYEPHLMGEHMSLELSRAFRARRIEIVRSAVVKMQSSEGHDRQLGSILRFMIASALKEGVEARIACESLGRVAVSPPLKMTLDRIKETGVEEKMQRSQFASMLLGYVDEVQSSRLCSSRILGRLVHEAISWDPEVELPEHLRKAYKKFAPPVRCFECGASKPPKSCPCKAVHFCDEECQAKGWERHKPTCATVTRANKTIAKAKEGRRSCGHGETKPPAARIQVPRVKKWQYSHKADGLLPTIQTPN</sequence>
<dbReference type="PANTHER" id="PTHR24134">
    <property type="entry name" value="ANKYRIN REPEAT-CONTAINING PROTEIN DDB_G0279043"/>
    <property type="match status" value="1"/>
</dbReference>
<evidence type="ECO:0000256" key="2">
    <source>
        <dbReference type="ARBA" id="ARBA00022737"/>
    </source>
</evidence>
<feature type="repeat" description="ANK" evidence="6">
    <location>
        <begin position="47"/>
        <end position="73"/>
    </location>
</feature>
<dbReference type="GO" id="GO:0008270">
    <property type="term" value="F:zinc ion binding"/>
    <property type="evidence" value="ECO:0007669"/>
    <property type="project" value="UniProtKB-KW"/>
</dbReference>
<keyword evidence="1" id="KW-0479">Metal-binding</keyword>
<keyword evidence="3 7" id="KW-0863">Zinc-finger</keyword>
<dbReference type="InterPro" id="IPR036770">
    <property type="entry name" value="Ankyrin_rpt-contain_sf"/>
</dbReference>
<dbReference type="Pfam" id="PF01753">
    <property type="entry name" value="zf-MYND"/>
    <property type="match status" value="1"/>
</dbReference>
<organism evidence="9 10">
    <name type="scientific">Seminavis robusta</name>
    <dbReference type="NCBI Taxonomy" id="568900"/>
    <lineage>
        <taxon>Eukaryota</taxon>
        <taxon>Sar</taxon>
        <taxon>Stramenopiles</taxon>
        <taxon>Ochrophyta</taxon>
        <taxon>Bacillariophyta</taxon>
        <taxon>Bacillariophyceae</taxon>
        <taxon>Bacillariophycidae</taxon>
        <taxon>Naviculales</taxon>
        <taxon>Naviculaceae</taxon>
        <taxon>Seminavis</taxon>
    </lineage>
</organism>
<dbReference type="Gene3D" id="1.25.40.20">
    <property type="entry name" value="Ankyrin repeat-containing domain"/>
    <property type="match status" value="1"/>
</dbReference>
<gene>
    <name evidence="9" type="ORF">SEMRO_35_G022620.1</name>
</gene>
<dbReference type="SUPFAM" id="SSF48403">
    <property type="entry name" value="Ankyrin repeat"/>
    <property type="match status" value="1"/>
</dbReference>
<keyword evidence="5 6" id="KW-0040">ANK repeat</keyword>
<evidence type="ECO:0000313" key="10">
    <source>
        <dbReference type="Proteomes" id="UP001153069"/>
    </source>
</evidence>
<dbReference type="Pfam" id="PF00023">
    <property type="entry name" value="Ank"/>
    <property type="match status" value="1"/>
</dbReference>
<dbReference type="PROSITE" id="PS01360">
    <property type="entry name" value="ZF_MYND_1"/>
    <property type="match status" value="1"/>
</dbReference>
<accession>A0A9N8DCM9</accession>
<dbReference type="PROSITE" id="PS50088">
    <property type="entry name" value="ANK_REPEAT"/>
    <property type="match status" value="1"/>
</dbReference>
<dbReference type="SMART" id="SM00248">
    <property type="entry name" value="ANK"/>
    <property type="match status" value="3"/>
</dbReference>
<evidence type="ECO:0000256" key="3">
    <source>
        <dbReference type="ARBA" id="ARBA00022771"/>
    </source>
</evidence>
<dbReference type="PROSITE" id="PS50297">
    <property type="entry name" value="ANK_REP_REGION"/>
    <property type="match status" value="1"/>
</dbReference>
<dbReference type="EMBL" id="CAICTM010000035">
    <property type="protein sequence ID" value="CAB9498329.1"/>
    <property type="molecule type" value="Genomic_DNA"/>
</dbReference>
<comment type="caution">
    <text evidence="9">The sequence shown here is derived from an EMBL/GenBank/DDBJ whole genome shotgun (WGS) entry which is preliminary data.</text>
</comment>
<dbReference type="Proteomes" id="UP001153069">
    <property type="component" value="Unassembled WGS sequence"/>
</dbReference>
<reference evidence="9" key="1">
    <citation type="submission" date="2020-06" db="EMBL/GenBank/DDBJ databases">
        <authorList>
            <consortium name="Plant Systems Biology data submission"/>
        </authorList>
    </citation>
    <scope>NUCLEOTIDE SEQUENCE</scope>
    <source>
        <strain evidence="9">D6</strain>
    </source>
</reference>
<dbReference type="SUPFAM" id="SSF144232">
    <property type="entry name" value="HIT/MYND zinc finger-like"/>
    <property type="match status" value="1"/>
</dbReference>
<dbReference type="AlphaFoldDB" id="A0A9N8DCM9"/>
<evidence type="ECO:0000259" key="8">
    <source>
        <dbReference type="PROSITE" id="PS50865"/>
    </source>
</evidence>
<protein>
    <recommendedName>
        <fullName evidence="8">MYND-type domain-containing protein</fullName>
    </recommendedName>
</protein>
<dbReference type="InterPro" id="IPR002893">
    <property type="entry name" value="Znf_MYND"/>
</dbReference>
<proteinExistence type="predicted"/>
<feature type="domain" description="MYND-type" evidence="8">
    <location>
        <begin position="715"/>
        <end position="751"/>
    </location>
</feature>
<evidence type="ECO:0000256" key="6">
    <source>
        <dbReference type="PROSITE-ProRule" id="PRU00023"/>
    </source>
</evidence>
<name>A0A9N8DCM9_9STRA</name>
<dbReference type="PANTHER" id="PTHR24134:SF9">
    <property type="entry name" value="ANKYRIN REPEAT AND SOCS BOX PROTEIN 8"/>
    <property type="match status" value="1"/>
</dbReference>
<dbReference type="InterPro" id="IPR002110">
    <property type="entry name" value="Ankyrin_rpt"/>
</dbReference>
<keyword evidence="4" id="KW-0862">Zinc</keyword>
<dbReference type="Gene3D" id="6.10.140.2220">
    <property type="match status" value="1"/>
</dbReference>
<evidence type="ECO:0000256" key="4">
    <source>
        <dbReference type="ARBA" id="ARBA00022833"/>
    </source>
</evidence>
<evidence type="ECO:0000256" key="5">
    <source>
        <dbReference type="ARBA" id="ARBA00023043"/>
    </source>
</evidence>